<reference evidence="3" key="1">
    <citation type="submission" date="2022-11" db="UniProtKB">
        <authorList>
            <consortium name="WormBaseParasite"/>
        </authorList>
    </citation>
    <scope>IDENTIFICATION</scope>
</reference>
<dbReference type="Proteomes" id="UP000887540">
    <property type="component" value="Unplaced"/>
</dbReference>
<proteinExistence type="predicted"/>
<dbReference type="AlphaFoldDB" id="A0A914DJ90"/>
<sequence>MSKNRNYRLNKRQHDPNSTPVRPMKQLREQVEAQDKAMATIANLAATSDPDWKSACLQILELAKSQQQILNAMLKMLETDTGVDEEKEEPSAEEKERNRSLVGLPESTKEKRSDRIKEDYQAVEDLLDEVGTDCVPTSVYRLPGRTDDPTRPRLLKIVLSTSYQQRDVLKNARNLRDSQRFKRTIIRASMTKEERQLDYDLRQAAKKLREKGNQFVIIRNFQLYVNRVLFDHVSLKPKNQ</sequence>
<name>A0A914DJ90_9BILA</name>
<feature type="region of interest" description="Disordered" evidence="1">
    <location>
        <begin position="81"/>
        <end position="115"/>
    </location>
</feature>
<evidence type="ECO:0000313" key="3">
    <source>
        <dbReference type="WBParaSite" id="ACRNAN_scaffold26760.g21475.t1"/>
    </source>
</evidence>
<protein>
    <submittedName>
        <fullName evidence="3">Uncharacterized protein</fullName>
    </submittedName>
</protein>
<keyword evidence="2" id="KW-1185">Reference proteome</keyword>
<evidence type="ECO:0000256" key="1">
    <source>
        <dbReference type="SAM" id="MobiDB-lite"/>
    </source>
</evidence>
<evidence type="ECO:0000313" key="2">
    <source>
        <dbReference type="Proteomes" id="UP000887540"/>
    </source>
</evidence>
<feature type="compositionally biased region" description="Basic residues" evidence="1">
    <location>
        <begin position="1"/>
        <end position="11"/>
    </location>
</feature>
<organism evidence="2 3">
    <name type="scientific">Acrobeloides nanus</name>
    <dbReference type="NCBI Taxonomy" id="290746"/>
    <lineage>
        <taxon>Eukaryota</taxon>
        <taxon>Metazoa</taxon>
        <taxon>Ecdysozoa</taxon>
        <taxon>Nematoda</taxon>
        <taxon>Chromadorea</taxon>
        <taxon>Rhabditida</taxon>
        <taxon>Tylenchina</taxon>
        <taxon>Cephalobomorpha</taxon>
        <taxon>Cephaloboidea</taxon>
        <taxon>Cephalobidae</taxon>
        <taxon>Acrobeloides</taxon>
    </lineage>
</organism>
<accession>A0A914DJ90</accession>
<feature type="compositionally biased region" description="Basic and acidic residues" evidence="1">
    <location>
        <begin position="89"/>
        <end position="99"/>
    </location>
</feature>
<dbReference type="WBParaSite" id="ACRNAN_scaffold26760.g21475.t1">
    <property type="protein sequence ID" value="ACRNAN_scaffold26760.g21475.t1"/>
    <property type="gene ID" value="ACRNAN_scaffold26760.g21475"/>
</dbReference>
<feature type="region of interest" description="Disordered" evidence="1">
    <location>
        <begin position="1"/>
        <end position="24"/>
    </location>
</feature>